<accession>A0AA42X066</accession>
<proteinExistence type="predicted"/>
<reference evidence="1" key="1">
    <citation type="submission" date="2022-09" db="EMBL/GenBank/DDBJ databases">
        <title>Intensive care unit water sources are persistently colonized with multi-drug resistant bacteria and are the site of extensive horizontal gene transfer of antibiotic resistance genes.</title>
        <authorList>
            <person name="Diorio-Toth L."/>
        </authorList>
    </citation>
    <scope>NUCLEOTIDE SEQUENCE</scope>
    <source>
        <strain evidence="1">GD03659</strain>
    </source>
</reference>
<dbReference type="Proteomes" id="UP001162318">
    <property type="component" value="Unassembled WGS sequence"/>
</dbReference>
<sequence>MRIVTASLLRSRIARTGTRGKGGWLAVADYRIRVVREAIGA</sequence>
<organism evidence="1 2">
    <name type="scientific">Sphingobium yanoikuyae</name>
    <name type="common">Sphingomonas yanoikuyae</name>
    <dbReference type="NCBI Taxonomy" id="13690"/>
    <lineage>
        <taxon>Bacteria</taxon>
        <taxon>Pseudomonadati</taxon>
        <taxon>Pseudomonadota</taxon>
        <taxon>Alphaproteobacteria</taxon>
        <taxon>Sphingomonadales</taxon>
        <taxon>Sphingomonadaceae</taxon>
        <taxon>Sphingobium</taxon>
    </lineage>
</organism>
<dbReference type="AlphaFoldDB" id="A0AA42X066"/>
<gene>
    <name evidence="1" type="ORF">N5J77_28325</name>
</gene>
<dbReference type="RefSeq" id="WP_279731329.1">
    <property type="nucleotide sequence ID" value="NZ_JAOCKX010000083.1"/>
</dbReference>
<protein>
    <submittedName>
        <fullName evidence="1">Uncharacterized protein</fullName>
    </submittedName>
</protein>
<evidence type="ECO:0000313" key="1">
    <source>
        <dbReference type="EMBL" id="MDH2135038.1"/>
    </source>
</evidence>
<dbReference type="EMBL" id="JAOCKX010000083">
    <property type="protein sequence ID" value="MDH2135038.1"/>
    <property type="molecule type" value="Genomic_DNA"/>
</dbReference>
<comment type="caution">
    <text evidence="1">The sequence shown here is derived from an EMBL/GenBank/DDBJ whole genome shotgun (WGS) entry which is preliminary data.</text>
</comment>
<evidence type="ECO:0000313" key="2">
    <source>
        <dbReference type="Proteomes" id="UP001162318"/>
    </source>
</evidence>
<name>A0AA42X066_SPHYA</name>